<feature type="domain" description="IrrE N-terminal-like" evidence="1">
    <location>
        <begin position="179"/>
        <end position="287"/>
    </location>
</feature>
<dbReference type="RefSeq" id="WP_184005902.1">
    <property type="nucleotide sequence ID" value="NZ_BAABIF010000010.1"/>
</dbReference>
<name>A0A840Z3D6_9SPHN</name>
<proteinExistence type="predicted"/>
<dbReference type="AlphaFoldDB" id="A0A840Z3D6"/>
<dbReference type="InterPro" id="IPR010359">
    <property type="entry name" value="IrrE_HExxH"/>
</dbReference>
<dbReference type="PANTHER" id="PTHR43236">
    <property type="entry name" value="ANTITOXIN HIGA1"/>
    <property type="match status" value="1"/>
</dbReference>
<sequence>MTTIADALRGLKISPKEISNRTTLSIERIEAILSGQNAAISEVRAIASGLRVPLHLLARERPASEAKSMRPLFRDTRKGQASYDLTVEKVASFIEAALEILPPRAELPAWLQDIKADERTYAEADRLAKQFRRMVFESHEEQPATELFLVLGSLEGMIVSRLDYSRYEGVSLIAGNYCFIFVSPRFAGRMLFTAGHELGHIAAHHQNDDKALFEEPSDIGSFGRYSKDEAFVDAFSSCLLLPDVGVGKSLKMFREHFRVDSKNLTDLEILLLARFYGVSFEVAARRCEDLGLLPAGVGHSLATALRKEFGSPEKRAEALDLPPRTDVPFPPISAILAQHLTSKINLGEISIGWAADRLGVTIGEILAANVRAA</sequence>
<evidence type="ECO:0000259" key="1">
    <source>
        <dbReference type="Pfam" id="PF06114"/>
    </source>
</evidence>
<dbReference type="Proteomes" id="UP000554342">
    <property type="component" value="Unassembled WGS sequence"/>
</dbReference>
<dbReference type="EMBL" id="JACIJI010000010">
    <property type="protein sequence ID" value="MBB5720240.1"/>
    <property type="molecule type" value="Genomic_DNA"/>
</dbReference>
<accession>A0A840Z3D6</accession>
<protein>
    <submittedName>
        <fullName evidence="2">Zn-dependent peptidase ImmA (M78 family)</fullName>
    </submittedName>
</protein>
<evidence type="ECO:0000313" key="2">
    <source>
        <dbReference type="EMBL" id="MBB5720240.1"/>
    </source>
</evidence>
<dbReference type="Pfam" id="PF06114">
    <property type="entry name" value="Peptidase_M78"/>
    <property type="match status" value="1"/>
</dbReference>
<gene>
    <name evidence="2" type="ORF">FHR23_003203</name>
</gene>
<dbReference type="InterPro" id="IPR052345">
    <property type="entry name" value="Rad_response_metalloprotease"/>
</dbReference>
<comment type="caution">
    <text evidence="2">The sequence shown here is derived from an EMBL/GenBank/DDBJ whole genome shotgun (WGS) entry which is preliminary data.</text>
</comment>
<evidence type="ECO:0000313" key="3">
    <source>
        <dbReference type="Proteomes" id="UP000554342"/>
    </source>
</evidence>
<reference evidence="2 3" key="1">
    <citation type="submission" date="2020-08" db="EMBL/GenBank/DDBJ databases">
        <title>Genomic Encyclopedia of Type Strains, Phase IV (KMG-IV): sequencing the most valuable type-strain genomes for metagenomic binning, comparative biology and taxonomic classification.</title>
        <authorList>
            <person name="Goeker M."/>
        </authorList>
    </citation>
    <scope>NUCLEOTIDE SEQUENCE [LARGE SCALE GENOMIC DNA]</scope>
    <source>
        <strain evidence="2 3">DSM 27203</strain>
    </source>
</reference>
<organism evidence="2 3">
    <name type="scientific">Stakelama sediminis</name>
    <dbReference type="NCBI Taxonomy" id="463200"/>
    <lineage>
        <taxon>Bacteria</taxon>
        <taxon>Pseudomonadati</taxon>
        <taxon>Pseudomonadota</taxon>
        <taxon>Alphaproteobacteria</taxon>
        <taxon>Sphingomonadales</taxon>
        <taxon>Sphingomonadaceae</taxon>
        <taxon>Stakelama</taxon>
    </lineage>
</organism>
<keyword evidence="3" id="KW-1185">Reference proteome</keyword>
<dbReference type="PANTHER" id="PTHR43236:SF1">
    <property type="entry name" value="BLL7220 PROTEIN"/>
    <property type="match status" value="1"/>
</dbReference>
<dbReference type="Gene3D" id="1.10.10.2910">
    <property type="match status" value="1"/>
</dbReference>